<dbReference type="CDD" id="cd15831">
    <property type="entry name" value="BTAD"/>
    <property type="match status" value="1"/>
</dbReference>
<protein>
    <submittedName>
        <fullName evidence="8">Tetratricopeptide repeat protein</fullName>
    </submittedName>
</protein>
<dbReference type="SUPFAM" id="SSF52540">
    <property type="entry name" value="P-loop containing nucleoside triphosphate hydrolases"/>
    <property type="match status" value="1"/>
</dbReference>
<evidence type="ECO:0000256" key="3">
    <source>
        <dbReference type="ARBA" id="ARBA00023015"/>
    </source>
</evidence>
<dbReference type="PANTHER" id="PTHR35807:SF1">
    <property type="entry name" value="TRANSCRIPTIONAL REGULATOR REDD"/>
    <property type="match status" value="1"/>
</dbReference>
<dbReference type="InterPro" id="IPR001867">
    <property type="entry name" value="OmpR/PhoB-type_DNA-bd"/>
</dbReference>
<dbReference type="SMART" id="SM00028">
    <property type="entry name" value="TPR"/>
    <property type="match status" value="6"/>
</dbReference>
<dbReference type="SUPFAM" id="SSF48452">
    <property type="entry name" value="TPR-like"/>
    <property type="match status" value="3"/>
</dbReference>
<keyword evidence="9" id="KW-1185">Reference proteome</keyword>
<evidence type="ECO:0000313" key="9">
    <source>
        <dbReference type="Proteomes" id="UP000598297"/>
    </source>
</evidence>
<dbReference type="Proteomes" id="UP000598297">
    <property type="component" value="Unassembled WGS sequence"/>
</dbReference>
<dbReference type="InterPro" id="IPR011990">
    <property type="entry name" value="TPR-like_helical_dom_sf"/>
</dbReference>
<dbReference type="PANTHER" id="PTHR35807">
    <property type="entry name" value="TRANSCRIPTIONAL REGULATOR REDD-RELATED"/>
    <property type="match status" value="1"/>
</dbReference>
<dbReference type="InterPro" id="IPR036388">
    <property type="entry name" value="WH-like_DNA-bd_sf"/>
</dbReference>
<dbReference type="InterPro" id="IPR051677">
    <property type="entry name" value="AfsR-DnrI-RedD_regulator"/>
</dbReference>
<evidence type="ECO:0000256" key="2">
    <source>
        <dbReference type="ARBA" id="ARBA00023012"/>
    </source>
</evidence>
<proteinExistence type="inferred from homology"/>
<accession>A0A964XPT9</accession>
<comment type="similarity">
    <text evidence="1">Belongs to the AfsR/DnrI/RedD regulatory family.</text>
</comment>
<dbReference type="InterPro" id="IPR027417">
    <property type="entry name" value="P-loop_NTPase"/>
</dbReference>
<reference evidence="8" key="1">
    <citation type="submission" date="2020-01" db="EMBL/GenBank/DDBJ databases">
        <title>Whole-genome analyses of novel actinobacteria.</title>
        <authorList>
            <person name="Sahin N."/>
        </authorList>
    </citation>
    <scope>NUCLEOTIDE SEQUENCE</scope>
    <source>
        <strain evidence="8">YC537</strain>
    </source>
</reference>
<dbReference type="SMART" id="SM01043">
    <property type="entry name" value="BTAD"/>
    <property type="match status" value="1"/>
</dbReference>
<dbReference type="PRINTS" id="PR00364">
    <property type="entry name" value="DISEASERSIST"/>
</dbReference>
<dbReference type="Pfam" id="PF03704">
    <property type="entry name" value="BTAD"/>
    <property type="match status" value="1"/>
</dbReference>
<evidence type="ECO:0000256" key="4">
    <source>
        <dbReference type="ARBA" id="ARBA00023125"/>
    </source>
</evidence>
<evidence type="ECO:0000256" key="5">
    <source>
        <dbReference type="ARBA" id="ARBA00023163"/>
    </source>
</evidence>
<gene>
    <name evidence="8" type="ORF">GUY60_29960</name>
</gene>
<dbReference type="GO" id="GO:0000160">
    <property type="term" value="P:phosphorelay signal transduction system"/>
    <property type="evidence" value="ECO:0007669"/>
    <property type="project" value="UniProtKB-KW"/>
</dbReference>
<dbReference type="EMBL" id="JAAAHS010000340">
    <property type="protein sequence ID" value="NBE55581.1"/>
    <property type="molecule type" value="Genomic_DNA"/>
</dbReference>
<feature type="domain" description="OmpR/PhoB-type" evidence="7">
    <location>
        <begin position="1"/>
        <end position="97"/>
    </location>
</feature>
<dbReference type="Gene3D" id="1.10.10.10">
    <property type="entry name" value="Winged helix-like DNA-binding domain superfamily/Winged helix DNA-binding domain"/>
    <property type="match status" value="1"/>
</dbReference>
<dbReference type="GO" id="GO:0006355">
    <property type="term" value="P:regulation of DNA-templated transcription"/>
    <property type="evidence" value="ECO:0007669"/>
    <property type="project" value="InterPro"/>
</dbReference>
<dbReference type="Pfam" id="PF13424">
    <property type="entry name" value="TPR_12"/>
    <property type="match status" value="2"/>
</dbReference>
<keyword evidence="3" id="KW-0805">Transcription regulation</keyword>
<dbReference type="AlphaFoldDB" id="A0A964XPT9"/>
<dbReference type="Gene3D" id="3.40.50.300">
    <property type="entry name" value="P-loop containing nucleotide triphosphate hydrolases"/>
    <property type="match status" value="1"/>
</dbReference>
<keyword evidence="2" id="KW-0902">Two-component regulatory system</keyword>
<evidence type="ECO:0000259" key="7">
    <source>
        <dbReference type="PROSITE" id="PS51755"/>
    </source>
</evidence>
<keyword evidence="5" id="KW-0804">Transcription</keyword>
<dbReference type="OrthoDB" id="581105at2"/>
<dbReference type="InterPro" id="IPR005158">
    <property type="entry name" value="BTAD"/>
</dbReference>
<dbReference type="Gene3D" id="1.25.40.10">
    <property type="entry name" value="Tetratricopeptide repeat domain"/>
    <property type="match status" value="3"/>
</dbReference>
<name>A0A964XPT9_9ACTN</name>
<evidence type="ECO:0000313" key="8">
    <source>
        <dbReference type="EMBL" id="NBE55581.1"/>
    </source>
</evidence>
<dbReference type="GO" id="GO:0003677">
    <property type="term" value="F:DNA binding"/>
    <property type="evidence" value="ECO:0007669"/>
    <property type="project" value="UniProtKB-UniRule"/>
</dbReference>
<feature type="DNA-binding region" description="OmpR/PhoB-type" evidence="6">
    <location>
        <begin position="1"/>
        <end position="97"/>
    </location>
</feature>
<evidence type="ECO:0000256" key="6">
    <source>
        <dbReference type="PROSITE-ProRule" id="PRU01091"/>
    </source>
</evidence>
<organism evidence="8 9">
    <name type="scientific">Streptomyces boluensis</name>
    <dbReference type="NCBI Taxonomy" id="1775135"/>
    <lineage>
        <taxon>Bacteria</taxon>
        <taxon>Bacillati</taxon>
        <taxon>Actinomycetota</taxon>
        <taxon>Actinomycetes</taxon>
        <taxon>Kitasatosporales</taxon>
        <taxon>Streptomycetaceae</taxon>
        <taxon>Streptomyces</taxon>
    </lineage>
</organism>
<dbReference type="SUPFAM" id="SSF46894">
    <property type="entry name" value="C-terminal effector domain of the bipartite response regulators"/>
    <property type="match status" value="1"/>
</dbReference>
<dbReference type="InterPro" id="IPR016032">
    <property type="entry name" value="Sig_transdc_resp-reg_C-effctor"/>
</dbReference>
<sequence>MDVRIGILGPIELRHHREIDRLGSTKERLALAALACDAGHPVSLDTLVHRLWDEAPPAKPRASLHAYVARIRKRLRACGLGDRLVQQARSYTLTLDPAQVDSHLFQQLSAQARGAADRGDDDTALQLLDRAEELWRGDPLTGLPGLWAERTRAGLSEKRLAAHLTRSTIGLRRGHFAELVPDITLLLDRHPDDEALAGLLIVANYGCGRQSEALRVYDTVRRHLRERLGTDPGEALTRLHRLVLNGAPVDELLPRPRTATVTATATAPTAVVPRTLPSHAELVGRTAELSSIVHAAPAAGAGPETGVVIALQTISGMAGVGKSLLALHAADELAPLFPDGQLYLDLQAHSPNLAPLAPADALAALLRTLGVPAASVPDGLQERVGLWRTLLSSRRAVIVLDDAADADQLGPLLPGPSASLVIVTSRRRITGLPGMRAVLLDVLPPEDAAGLFHALAGAGPSVTAHEVSDIVRLCGHLPLAIELAARRLLSRPSWTPAHLLQRLSQGHSRLAELRDGYREIARAFEVSYLTLTSTEQQVFRLLGLHLGADFDAYATAALTDLSPARAERVLEVLLDSHLIQEPTPERYVFHDLLGEYSRTLSMSEEAPADRDRAIHRLVDFYVQAATAADHMIYPRRPHPVLPPVAPRDQIPAWEGPLAARQWFTSERAGLIAAERHCRTQGQSREAALLAAALANYLDEEAYASESVQMHTAAAQHWNAAGERRAEVFALLDLGAALSRRARYEDALTTATRALRYAQDIGDDSARADSLHLLGVLNWNLGRLSDAHRHQTDALSLRLRAGDPWQIARSHNNLGIVCLFRGDLSHAETHFTTALAAFRSLLDSHEEARVLNNLSDLYQKANRTESARAFLSEALAILTRVGSPLERAITQTNLADAMNSPDEIVAKLDLYQDSLATFRRLGDLRNASITLCGMGAALLAAGRVARAADEYRRALDLARSIGAAHEESVALHGLGLAARRRGDLAVAVAHLEGAIVTAEQVGAAGEAALARESLAALRSVEYSTDSAYAKDTSISRRERHR</sequence>
<keyword evidence="4 6" id="KW-0238">DNA-binding</keyword>
<dbReference type="InterPro" id="IPR019734">
    <property type="entry name" value="TPR_rpt"/>
</dbReference>
<dbReference type="PROSITE" id="PS51755">
    <property type="entry name" value="OMPR_PHOB"/>
    <property type="match status" value="1"/>
</dbReference>
<comment type="caution">
    <text evidence="8">The sequence shown here is derived from an EMBL/GenBank/DDBJ whole genome shotgun (WGS) entry which is preliminary data.</text>
</comment>
<evidence type="ECO:0000256" key="1">
    <source>
        <dbReference type="ARBA" id="ARBA00005820"/>
    </source>
</evidence>